<name>A0A166H9F0_9AGAM</name>
<reference evidence="1 2" key="1">
    <citation type="journal article" date="2016" name="Mol. Biol. Evol.">
        <title>Comparative Genomics of Early-Diverging Mushroom-Forming Fungi Provides Insights into the Origins of Lignocellulose Decay Capabilities.</title>
        <authorList>
            <person name="Nagy L.G."/>
            <person name="Riley R."/>
            <person name="Tritt A."/>
            <person name="Adam C."/>
            <person name="Daum C."/>
            <person name="Floudas D."/>
            <person name="Sun H."/>
            <person name="Yadav J.S."/>
            <person name="Pangilinan J."/>
            <person name="Larsson K.H."/>
            <person name="Matsuura K."/>
            <person name="Barry K."/>
            <person name="Labutti K."/>
            <person name="Kuo R."/>
            <person name="Ohm R.A."/>
            <person name="Bhattacharya S.S."/>
            <person name="Shirouzu T."/>
            <person name="Yoshinaga Y."/>
            <person name="Martin F.M."/>
            <person name="Grigoriev I.V."/>
            <person name="Hibbett D.S."/>
        </authorList>
    </citation>
    <scope>NUCLEOTIDE SEQUENCE [LARGE SCALE GENOMIC DNA]</scope>
    <source>
        <strain evidence="1 2">CBS 109695</strain>
    </source>
</reference>
<sequence>MQLIQAGIVRRLVQYSRCIPVRDDEPRGCVHFHFRFREVSERTEGTAVYLFCVVPNQKQGHTLRSNFNVQLSGDIVHTFTHKLDGTMNLNDTYRNASLSTTNYVHIITLVRRRRTRIIR</sequence>
<protein>
    <submittedName>
        <fullName evidence="1">Uncharacterized protein</fullName>
    </submittedName>
</protein>
<gene>
    <name evidence="1" type="ORF">FIBSPDRAFT_590503</name>
</gene>
<dbReference type="Proteomes" id="UP000076532">
    <property type="component" value="Unassembled WGS sequence"/>
</dbReference>
<evidence type="ECO:0000313" key="2">
    <source>
        <dbReference type="Proteomes" id="UP000076532"/>
    </source>
</evidence>
<dbReference type="EMBL" id="KV417571">
    <property type="protein sequence ID" value="KZP18617.1"/>
    <property type="molecule type" value="Genomic_DNA"/>
</dbReference>
<accession>A0A166H9F0</accession>
<evidence type="ECO:0000313" key="1">
    <source>
        <dbReference type="EMBL" id="KZP18617.1"/>
    </source>
</evidence>
<dbReference type="AlphaFoldDB" id="A0A166H9F0"/>
<keyword evidence="2" id="KW-1185">Reference proteome</keyword>
<proteinExistence type="predicted"/>
<organism evidence="1 2">
    <name type="scientific">Athelia psychrophila</name>
    <dbReference type="NCBI Taxonomy" id="1759441"/>
    <lineage>
        <taxon>Eukaryota</taxon>
        <taxon>Fungi</taxon>
        <taxon>Dikarya</taxon>
        <taxon>Basidiomycota</taxon>
        <taxon>Agaricomycotina</taxon>
        <taxon>Agaricomycetes</taxon>
        <taxon>Agaricomycetidae</taxon>
        <taxon>Atheliales</taxon>
        <taxon>Atheliaceae</taxon>
        <taxon>Athelia</taxon>
    </lineage>
</organism>